<dbReference type="Proteomes" id="UP000777935">
    <property type="component" value="Unassembled WGS sequence"/>
</dbReference>
<keyword evidence="8" id="KW-0464">Manganese</keyword>
<keyword evidence="3 10" id="KW-0436">Ligase</keyword>
<evidence type="ECO:0000256" key="2">
    <source>
        <dbReference type="ARBA" id="ARBA00012726"/>
    </source>
</evidence>
<dbReference type="InterPro" id="IPR017510">
    <property type="entry name" value="RtcB2"/>
</dbReference>
<evidence type="ECO:0000256" key="9">
    <source>
        <dbReference type="ARBA" id="ARBA00047746"/>
    </source>
</evidence>
<organism evidence="10 11">
    <name type="scientific">Parasulfitobacter algicola</name>
    <dbReference type="NCBI Taxonomy" id="2614809"/>
    <lineage>
        <taxon>Bacteria</taxon>
        <taxon>Pseudomonadati</taxon>
        <taxon>Pseudomonadota</taxon>
        <taxon>Alphaproteobacteria</taxon>
        <taxon>Rhodobacterales</taxon>
        <taxon>Roseobacteraceae</taxon>
        <taxon>Parasulfitobacter</taxon>
    </lineage>
</organism>
<keyword evidence="6" id="KW-0692">RNA repair</keyword>
<dbReference type="InterPro" id="IPR001233">
    <property type="entry name" value="RtcB"/>
</dbReference>
<dbReference type="EC" id="6.5.1.8" evidence="2"/>
<evidence type="ECO:0000256" key="7">
    <source>
        <dbReference type="ARBA" id="ARBA00023134"/>
    </source>
</evidence>
<evidence type="ECO:0000256" key="8">
    <source>
        <dbReference type="ARBA" id="ARBA00023211"/>
    </source>
</evidence>
<dbReference type="SUPFAM" id="SSF103365">
    <property type="entry name" value="Hypothetical protein PH1602"/>
    <property type="match status" value="1"/>
</dbReference>
<sequence length="377" mass="40870">MGNSVLGDRTSAVNSDGVITKFYTSAAWIEGRAEQQLEHVAGWPGVRKIAAFPDLHPGKYGPVGCAVLADRIYPQLIGNDIGCGMSLFQLDMPLRKFKMEKAMRRMRVLSEPVTDDIGSRLEGIGIKPDMFPTSLSTIGGGNHFCEVQTLADSDTDFCLDKSAIYLLVHSGSRGFGNAVLGSIPQGAFSGMHPNDIATSNYVKSHDKAVLWASLNRQIIAERAAEALRTDLHLIVDAPHNILTQHGDGWLHRKGAASAVSGLVPLAGSRATPSYLLRPTDQPDALMSTAHGSGRRYDRSSMHGRVRAKRSDIDAMQRTSFGGRIICEDRDLLIEEAPIAYKSSQSVVADLEATRAAQSVAMFHPLLTFKKTRDGGRT</sequence>
<evidence type="ECO:0000256" key="3">
    <source>
        <dbReference type="ARBA" id="ARBA00022598"/>
    </source>
</evidence>
<evidence type="ECO:0000256" key="6">
    <source>
        <dbReference type="ARBA" id="ARBA00022800"/>
    </source>
</evidence>
<name>A0ABX2ILJ4_9RHOB</name>
<keyword evidence="4" id="KW-0479">Metal-binding</keyword>
<dbReference type="Gene3D" id="3.90.1860.10">
    <property type="entry name" value="tRNA-splicing ligase RtcB"/>
    <property type="match status" value="1"/>
</dbReference>
<keyword evidence="7" id="KW-0342">GTP-binding</keyword>
<comment type="catalytic activity">
    <reaction evidence="9">
        <text>a 3'-end 3'-phospho-ribonucleotide-RNA + a 5'-end dephospho-ribonucleoside-RNA + GTP = a ribonucleotidyl-ribonucleotide-RNA + GMP + diphosphate</text>
        <dbReference type="Rhea" id="RHEA:68076"/>
        <dbReference type="Rhea" id="RHEA-COMP:10463"/>
        <dbReference type="Rhea" id="RHEA-COMP:13936"/>
        <dbReference type="Rhea" id="RHEA-COMP:17355"/>
        <dbReference type="ChEBI" id="CHEBI:33019"/>
        <dbReference type="ChEBI" id="CHEBI:37565"/>
        <dbReference type="ChEBI" id="CHEBI:58115"/>
        <dbReference type="ChEBI" id="CHEBI:83062"/>
        <dbReference type="ChEBI" id="CHEBI:138284"/>
        <dbReference type="ChEBI" id="CHEBI:173118"/>
        <dbReference type="EC" id="6.5.1.8"/>
    </reaction>
</comment>
<dbReference type="EMBL" id="JABUFE010000001">
    <property type="protein sequence ID" value="NSX53747.1"/>
    <property type="molecule type" value="Genomic_DNA"/>
</dbReference>
<dbReference type="InterPro" id="IPR036025">
    <property type="entry name" value="RtcB-like_sf"/>
</dbReference>
<dbReference type="GO" id="GO:0016874">
    <property type="term" value="F:ligase activity"/>
    <property type="evidence" value="ECO:0007669"/>
    <property type="project" value="UniProtKB-KW"/>
</dbReference>
<proteinExistence type="predicted"/>
<evidence type="ECO:0000313" key="11">
    <source>
        <dbReference type="Proteomes" id="UP000777935"/>
    </source>
</evidence>
<evidence type="ECO:0000256" key="1">
    <source>
        <dbReference type="ARBA" id="ARBA00001936"/>
    </source>
</evidence>
<accession>A0ABX2ILJ4</accession>
<reference evidence="10 11" key="1">
    <citation type="submission" date="2020-06" db="EMBL/GenBank/DDBJ databases">
        <title>Sulfitobacter algicola sp. nov., isolated from green algae.</title>
        <authorList>
            <person name="Wang C."/>
        </authorList>
    </citation>
    <scope>NUCLEOTIDE SEQUENCE [LARGE SCALE GENOMIC DNA]</scope>
    <source>
        <strain evidence="10 11">1151</strain>
    </source>
</reference>
<evidence type="ECO:0000256" key="5">
    <source>
        <dbReference type="ARBA" id="ARBA00022741"/>
    </source>
</evidence>
<dbReference type="PANTHER" id="PTHR11118">
    <property type="entry name" value="RNA-SPLICING LIGASE RTCB HOMOLOG"/>
    <property type="match status" value="1"/>
</dbReference>
<comment type="caution">
    <text evidence="10">The sequence shown here is derived from an EMBL/GenBank/DDBJ whole genome shotgun (WGS) entry which is preliminary data.</text>
</comment>
<dbReference type="Pfam" id="PF01139">
    <property type="entry name" value="RtcB"/>
    <property type="match status" value="2"/>
</dbReference>
<dbReference type="RefSeq" id="WP_174135024.1">
    <property type="nucleotide sequence ID" value="NZ_JABUFE010000001.1"/>
</dbReference>
<evidence type="ECO:0000256" key="4">
    <source>
        <dbReference type="ARBA" id="ARBA00022723"/>
    </source>
</evidence>
<dbReference type="PANTHER" id="PTHR11118:SF1">
    <property type="entry name" value="RNA-SPLICING LIGASE RTCB HOMOLOG"/>
    <property type="match status" value="1"/>
</dbReference>
<gene>
    <name evidence="10" type="ORF">HRQ87_02935</name>
</gene>
<keyword evidence="5" id="KW-0547">Nucleotide-binding</keyword>
<keyword evidence="11" id="KW-1185">Reference proteome</keyword>
<evidence type="ECO:0000313" key="10">
    <source>
        <dbReference type="EMBL" id="NSX53747.1"/>
    </source>
</evidence>
<dbReference type="NCBIfam" id="TIGR03073">
    <property type="entry name" value="release_rtcB"/>
    <property type="match status" value="1"/>
</dbReference>
<protein>
    <recommendedName>
        <fullName evidence="2">3'-phosphate/5'-hydroxy nucleic acid ligase</fullName>
        <ecNumber evidence="2">6.5.1.8</ecNumber>
    </recommendedName>
</protein>
<comment type="cofactor">
    <cofactor evidence="1">
        <name>Mn(2+)</name>
        <dbReference type="ChEBI" id="CHEBI:29035"/>
    </cofactor>
</comment>